<feature type="chain" id="PRO_5009099610" evidence="3">
    <location>
        <begin position="24"/>
        <end position="164"/>
    </location>
</feature>
<dbReference type="PATRIC" id="fig|1193502.14.peg.2879"/>
<name>A0A1D7TNM4_9BACT</name>
<evidence type="ECO:0000256" key="1">
    <source>
        <dbReference type="ARBA" id="ARBA00022723"/>
    </source>
</evidence>
<evidence type="ECO:0000313" key="5">
    <source>
        <dbReference type="EMBL" id="AOO66596.1"/>
    </source>
</evidence>
<dbReference type="GO" id="GO:0009055">
    <property type="term" value="F:electron transfer activity"/>
    <property type="evidence" value="ECO:0007669"/>
    <property type="project" value="InterPro"/>
</dbReference>
<evidence type="ECO:0000256" key="2">
    <source>
        <dbReference type="ARBA" id="ARBA00023008"/>
    </source>
</evidence>
<dbReference type="Proteomes" id="UP000094609">
    <property type="component" value="Chromosome"/>
</dbReference>
<keyword evidence="6" id="KW-1185">Reference proteome</keyword>
<dbReference type="RefSeq" id="WP_145923269.1">
    <property type="nucleotide sequence ID" value="NZ_CP017111.1"/>
</dbReference>
<dbReference type="GO" id="GO:0005507">
    <property type="term" value="F:copper ion binding"/>
    <property type="evidence" value="ECO:0007669"/>
    <property type="project" value="InterPro"/>
</dbReference>
<evidence type="ECO:0000313" key="6">
    <source>
        <dbReference type="Proteomes" id="UP000094609"/>
    </source>
</evidence>
<sequence>MLHHKKAITMLMLASALSNQAFAMDDHSAHNHATHSHSMASTVGKLSDVSHANKTIKVDLLDSMRFEFHNTMDIKEGDIVRFVVTNKGEIDHEFSIGSEKEQKAHLEMMKQMPNMVHSDGSTITVKPNETKELTWKFTKRDTVMFACNIPEHFEAGMHYKVVIK</sequence>
<dbReference type="InterPro" id="IPR000923">
    <property type="entry name" value="BlueCu_1"/>
</dbReference>
<dbReference type="PANTHER" id="PTHR38439">
    <property type="entry name" value="AURACYANIN-B"/>
    <property type="match status" value="1"/>
</dbReference>
<dbReference type="Pfam" id="PF00127">
    <property type="entry name" value="Copper-bind"/>
    <property type="match status" value="1"/>
</dbReference>
<proteinExistence type="predicted"/>
<feature type="signal peptide" evidence="3">
    <location>
        <begin position="1"/>
        <end position="23"/>
    </location>
</feature>
<dbReference type="InterPro" id="IPR008972">
    <property type="entry name" value="Cupredoxin"/>
</dbReference>
<accession>A0A1D7TNM4</accession>
<dbReference type="Gene3D" id="2.60.40.420">
    <property type="entry name" value="Cupredoxins - blue copper proteins"/>
    <property type="match status" value="1"/>
</dbReference>
<gene>
    <name evidence="5" type="ORF">SHALO_2843</name>
</gene>
<dbReference type="AlphaFoldDB" id="A0A1D7TNM4"/>
<keyword evidence="2" id="KW-0186">Copper</keyword>
<dbReference type="CDD" id="cd04211">
    <property type="entry name" value="Cupredoxin_like_2"/>
    <property type="match status" value="1"/>
</dbReference>
<dbReference type="SUPFAM" id="SSF49503">
    <property type="entry name" value="Cupredoxins"/>
    <property type="match status" value="1"/>
</dbReference>
<keyword evidence="3" id="KW-0732">Signal</keyword>
<organism evidence="5 6">
    <name type="scientific">Sulfurospirillum halorespirans DSM 13726</name>
    <dbReference type="NCBI Taxonomy" id="1193502"/>
    <lineage>
        <taxon>Bacteria</taxon>
        <taxon>Pseudomonadati</taxon>
        <taxon>Campylobacterota</taxon>
        <taxon>Epsilonproteobacteria</taxon>
        <taxon>Campylobacterales</taxon>
        <taxon>Sulfurospirillaceae</taxon>
        <taxon>Sulfurospirillum</taxon>
    </lineage>
</organism>
<feature type="domain" description="Blue (type 1) copper" evidence="4">
    <location>
        <begin position="62"/>
        <end position="163"/>
    </location>
</feature>
<evidence type="ECO:0000259" key="4">
    <source>
        <dbReference type="Pfam" id="PF00127"/>
    </source>
</evidence>
<protein>
    <submittedName>
        <fullName evidence="5">Cupredoxin-like protein</fullName>
    </submittedName>
</protein>
<reference evidence="6" key="1">
    <citation type="submission" date="2016-08" db="EMBL/GenBank/DDBJ databases">
        <title>Complete genome sequence of the organohalide-respiring Epsilonproteobacterium Sulfurospirillum halorespirans.</title>
        <authorList>
            <person name="Goris T."/>
            <person name="Zimmermann J."/>
            <person name="Schenz B."/>
            <person name="Lemos M."/>
            <person name="Hackermueller J."/>
            <person name="Diekert G."/>
        </authorList>
    </citation>
    <scope>NUCLEOTIDE SEQUENCE [LARGE SCALE GENOMIC DNA]</scope>
    <source>
        <strain>DSM 13726</strain>
        <strain evidence="6">PCE-M2</strain>
    </source>
</reference>
<dbReference type="KEGG" id="shal:SHALO_2843"/>
<dbReference type="PANTHER" id="PTHR38439:SF3">
    <property type="entry name" value="COPPER-RESISTANT CUPROPROTEIN COPI"/>
    <property type="match status" value="1"/>
</dbReference>
<dbReference type="STRING" id="1193502.SHALO_2843"/>
<keyword evidence="1" id="KW-0479">Metal-binding</keyword>
<dbReference type="EMBL" id="CP017111">
    <property type="protein sequence ID" value="AOO66596.1"/>
    <property type="molecule type" value="Genomic_DNA"/>
</dbReference>
<dbReference type="InterPro" id="IPR050845">
    <property type="entry name" value="Cu-binding_ET"/>
</dbReference>
<evidence type="ECO:0000256" key="3">
    <source>
        <dbReference type="SAM" id="SignalP"/>
    </source>
</evidence>